<dbReference type="Proteomes" id="UP000285060">
    <property type="component" value="Unassembled WGS sequence"/>
</dbReference>
<dbReference type="PANTHER" id="PTHR42698:SF2">
    <property type="entry name" value="GTPASE ERA-LIKE, CHLOROPLASTIC"/>
    <property type="match status" value="1"/>
</dbReference>
<reference evidence="4 5" key="1">
    <citation type="submission" date="2018-08" db="EMBL/GenBank/DDBJ databases">
        <title>Aphanomyces genome sequencing and annotation.</title>
        <authorList>
            <person name="Minardi D."/>
            <person name="Oidtmann B."/>
            <person name="Van Der Giezen M."/>
            <person name="Studholme D.J."/>
        </authorList>
    </citation>
    <scope>NUCLEOTIDE SEQUENCE [LARGE SCALE GENOMIC DNA]</scope>
    <source>
        <strain evidence="4 5">NJM0002</strain>
    </source>
</reference>
<name>A0A3R6VHF5_9STRA</name>
<feature type="region of interest" description="Disordered" evidence="2">
    <location>
        <begin position="26"/>
        <end position="64"/>
    </location>
</feature>
<dbReference type="EMBL" id="QUSY01001112">
    <property type="protein sequence ID" value="RHY26009.1"/>
    <property type="molecule type" value="Genomic_DNA"/>
</dbReference>
<dbReference type="InterPro" id="IPR004044">
    <property type="entry name" value="KH_dom_type_2"/>
</dbReference>
<organism evidence="4 5">
    <name type="scientific">Aphanomyces invadans</name>
    <dbReference type="NCBI Taxonomy" id="157072"/>
    <lineage>
        <taxon>Eukaryota</taxon>
        <taxon>Sar</taxon>
        <taxon>Stramenopiles</taxon>
        <taxon>Oomycota</taxon>
        <taxon>Saprolegniomycetes</taxon>
        <taxon>Saprolegniales</taxon>
        <taxon>Verrucalvaceae</taxon>
        <taxon>Aphanomyces</taxon>
    </lineage>
</organism>
<dbReference type="GO" id="GO:0005525">
    <property type="term" value="F:GTP binding"/>
    <property type="evidence" value="ECO:0007669"/>
    <property type="project" value="InterPro"/>
</dbReference>
<proteinExistence type="predicted"/>
<dbReference type="AlphaFoldDB" id="A0A3R6VHF5"/>
<evidence type="ECO:0000256" key="2">
    <source>
        <dbReference type="SAM" id="MobiDB-lite"/>
    </source>
</evidence>
<evidence type="ECO:0000256" key="1">
    <source>
        <dbReference type="ARBA" id="ARBA00022884"/>
    </source>
</evidence>
<dbReference type="GO" id="GO:0019843">
    <property type="term" value="F:rRNA binding"/>
    <property type="evidence" value="ECO:0007669"/>
    <property type="project" value="TreeGrafter"/>
</dbReference>
<dbReference type="GO" id="GO:0000028">
    <property type="term" value="P:ribosomal small subunit assembly"/>
    <property type="evidence" value="ECO:0007669"/>
    <property type="project" value="TreeGrafter"/>
</dbReference>
<dbReference type="VEuPathDB" id="FungiDB:H310_09347"/>
<protein>
    <recommendedName>
        <fullName evidence="3">KH type-2 domain-containing protein</fullName>
    </recommendedName>
</protein>
<accession>A0A3R6VHF5</accession>
<dbReference type="InterPro" id="IPR009019">
    <property type="entry name" value="KH_sf_prok-type"/>
</dbReference>
<gene>
    <name evidence="4" type="ORF">DYB32_007941</name>
</gene>
<keyword evidence="1" id="KW-0694">RNA-binding</keyword>
<comment type="caution">
    <text evidence="4">The sequence shown here is derived from an EMBL/GenBank/DDBJ whole genome shotgun (WGS) entry which is preliminary data.</text>
</comment>
<dbReference type="InterPro" id="IPR005662">
    <property type="entry name" value="GTPase_Era-like"/>
</dbReference>
<dbReference type="CDD" id="cd22534">
    <property type="entry name" value="KH-II_Era"/>
    <property type="match status" value="1"/>
</dbReference>
<evidence type="ECO:0000313" key="5">
    <source>
        <dbReference type="Proteomes" id="UP000285060"/>
    </source>
</evidence>
<dbReference type="Gene3D" id="3.30.300.20">
    <property type="match status" value="1"/>
</dbReference>
<sequence>MDLVGPTERPHVAKRIEVLSDMIEEAFATHAPKDEDVEDFEDDDGEEFEGNEDDDDDDDDYEEFDMDDFEDFEDDSSELELEPTKYLRDNCIKVSAHREKDVAKLRQELLDLAVERPWMFHSRMKSDRSDLELVTEIIREKLYRRFNQELPYMVPSDRHVKTLLGKKGDTLREVGTAARKDIEMLLGRKVHLYLNIRARDTK</sequence>
<dbReference type="PANTHER" id="PTHR42698">
    <property type="entry name" value="GTPASE ERA"/>
    <property type="match status" value="1"/>
</dbReference>
<keyword evidence="5" id="KW-1185">Reference proteome</keyword>
<dbReference type="InterPro" id="IPR015946">
    <property type="entry name" value="KH_dom-like_a/b"/>
</dbReference>
<dbReference type="Pfam" id="PF07650">
    <property type="entry name" value="KH_2"/>
    <property type="match status" value="1"/>
</dbReference>
<dbReference type="GO" id="GO:0043024">
    <property type="term" value="F:ribosomal small subunit binding"/>
    <property type="evidence" value="ECO:0007669"/>
    <property type="project" value="TreeGrafter"/>
</dbReference>
<feature type="domain" description="KH type-2" evidence="3">
    <location>
        <begin position="159"/>
        <end position="194"/>
    </location>
</feature>
<dbReference type="SUPFAM" id="SSF54814">
    <property type="entry name" value="Prokaryotic type KH domain (KH-domain type II)"/>
    <property type="match status" value="1"/>
</dbReference>
<feature type="compositionally biased region" description="Acidic residues" evidence="2">
    <location>
        <begin position="35"/>
        <end position="64"/>
    </location>
</feature>
<evidence type="ECO:0000259" key="3">
    <source>
        <dbReference type="Pfam" id="PF07650"/>
    </source>
</evidence>
<evidence type="ECO:0000313" key="4">
    <source>
        <dbReference type="EMBL" id="RHY26009.1"/>
    </source>
</evidence>